<dbReference type="Proteomes" id="UP000545286">
    <property type="component" value="Unassembled WGS sequence"/>
</dbReference>
<evidence type="ECO:0000313" key="3">
    <source>
        <dbReference type="EMBL" id="MBB2957639.1"/>
    </source>
</evidence>
<reference evidence="3 4" key="1">
    <citation type="submission" date="2020-08" db="EMBL/GenBank/DDBJ databases">
        <title>Sequencing the genomes of 1000 actinobacteria strains.</title>
        <authorList>
            <person name="Klenk H.-P."/>
        </authorList>
    </citation>
    <scope>NUCLEOTIDE SEQUENCE [LARGE SCALE GENOMIC DNA]</scope>
    <source>
        <strain evidence="3 4">DSM 20419</strain>
    </source>
</reference>
<proteinExistence type="predicted"/>
<dbReference type="AlphaFoldDB" id="A0A7W4UNF5"/>
<dbReference type="InterPro" id="IPR015655">
    <property type="entry name" value="PP2C"/>
</dbReference>
<dbReference type="PROSITE" id="PS51746">
    <property type="entry name" value="PPM_2"/>
    <property type="match status" value="1"/>
</dbReference>
<protein>
    <submittedName>
        <fullName evidence="3">Serine/threonine protein phosphatase PrpC</fullName>
    </submittedName>
</protein>
<dbReference type="Pfam" id="PF13672">
    <property type="entry name" value="PP2C_2"/>
    <property type="match status" value="1"/>
</dbReference>
<feature type="region of interest" description="Disordered" evidence="1">
    <location>
        <begin position="277"/>
        <end position="296"/>
    </location>
</feature>
<dbReference type="CDD" id="cd00143">
    <property type="entry name" value="PP2Cc"/>
    <property type="match status" value="1"/>
</dbReference>
<dbReference type="Gene3D" id="3.60.40.10">
    <property type="entry name" value="PPM-type phosphatase domain"/>
    <property type="match status" value="1"/>
</dbReference>
<evidence type="ECO:0000256" key="1">
    <source>
        <dbReference type="SAM" id="MobiDB-lite"/>
    </source>
</evidence>
<feature type="domain" description="PPM-type phosphatase" evidence="2">
    <location>
        <begin position="19"/>
        <end position="262"/>
    </location>
</feature>
<organism evidence="3 4">
    <name type="scientific">Pseudoclavibacter helvolus</name>
    <dbReference type="NCBI Taxonomy" id="255205"/>
    <lineage>
        <taxon>Bacteria</taxon>
        <taxon>Bacillati</taxon>
        <taxon>Actinomycetota</taxon>
        <taxon>Actinomycetes</taxon>
        <taxon>Micrococcales</taxon>
        <taxon>Microbacteriaceae</taxon>
        <taxon>Pseudoclavibacter</taxon>
    </lineage>
</organism>
<dbReference type="SMART" id="SM00332">
    <property type="entry name" value="PP2Cc"/>
    <property type="match status" value="1"/>
</dbReference>
<evidence type="ECO:0000259" key="2">
    <source>
        <dbReference type="PROSITE" id="PS51746"/>
    </source>
</evidence>
<dbReference type="PANTHER" id="PTHR47992">
    <property type="entry name" value="PROTEIN PHOSPHATASE"/>
    <property type="match status" value="1"/>
</dbReference>
<evidence type="ECO:0000313" key="4">
    <source>
        <dbReference type="Proteomes" id="UP000545286"/>
    </source>
</evidence>
<keyword evidence="4" id="KW-1185">Reference proteome</keyword>
<comment type="caution">
    <text evidence="3">The sequence shown here is derived from an EMBL/GenBank/DDBJ whole genome shotgun (WGS) entry which is preliminary data.</text>
</comment>
<dbReference type="EMBL" id="JACHWJ010000002">
    <property type="protein sequence ID" value="MBB2957639.1"/>
    <property type="molecule type" value="Genomic_DNA"/>
</dbReference>
<sequence length="296" mass="31519">MNTELASSYARAEEAVALRVSAASDVGSVRQVNEDSVLARMPVFFVADGMGGHAYGDRASQTVVATFDEEFQVEEPATPDRVLRTIDRANQAVQDLVTEADGPGAVAGTTLSGIALVDLADLGAELLHWMIFNVGDSRVYGWNGRALVQVTVDHSAVQEMVAMGLISAADALIHPDRNVITRAVGSESDVEADIWLMPVHGHQVFLVCSDGLTKELSDEQISQVMLDYHSDPEPELTLAETLVQTAVEVGGRDNVSVVVIDSEYANADQASAMPIVTTGPIAAPPADDTFEDTTPR</sequence>
<dbReference type="InterPro" id="IPR001932">
    <property type="entry name" value="PPM-type_phosphatase-like_dom"/>
</dbReference>
<dbReference type="SMART" id="SM00331">
    <property type="entry name" value="PP2C_SIG"/>
    <property type="match status" value="1"/>
</dbReference>
<accession>A0A7W4UNF5</accession>
<dbReference type="InterPro" id="IPR036457">
    <property type="entry name" value="PPM-type-like_dom_sf"/>
</dbReference>
<gene>
    <name evidence="3" type="ORF">FHX72_001776</name>
</gene>
<dbReference type="RefSeq" id="WP_235812835.1">
    <property type="nucleotide sequence ID" value="NZ_CZJS01000192.1"/>
</dbReference>
<name>A0A7W4UNF5_9MICO</name>
<dbReference type="GO" id="GO:0004722">
    <property type="term" value="F:protein serine/threonine phosphatase activity"/>
    <property type="evidence" value="ECO:0007669"/>
    <property type="project" value="InterPro"/>
</dbReference>
<dbReference type="SUPFAM" id="SSF81606">
    <property type="entry name" value="PP2C-like"/>
    <property type="match status" value="1"/>
</dbReference>